<proteinExistence type="predicted"/>
<gene>
    <name evidence="2" type="ORF">FD755_000050</name>
</gene>
<evidence type="ECO:0000256" key="1">
    <source>
        <dbReference type="SAM" id="MobiDB-lite"/>
    </source>
</evidence>
<dbReference type="AlphaFoldDB" id="A0A5J5MZ77"/>
<protein>
    <submittedName>
        <fullName evidence="2">Uncharacterized protein</fullName>
    </submittedName>
</protein>
<reference evidence="2 3" key="1">
    <citation type="submission" date="2019-06" db="EMBL/GenBank/DDBJ databases">
        <title>Discovery of a novel chromosome fission-fusion reversal in muntjac.</title>
        <authorList>
            <person name="Mudd A.B."/>
            <person name="Bredeson J.V."/>
            <person name="Baum R."/>
            <person name="Hockemeyer D."/>
            <person name="Rokhsar D.S."/>
        </authorList>
    </citation>
    <scope>NUCLEOTIDE SEQUENCE [LARGE SCALE GENOMIC DNA]</scope>
    <source>
        <strain evidence="2">UCam_UCB_Mr</strain>
        <tissue evidence="2">Fibroblast cell line</tissue>
    </source>
</reference>
<organism evidence="2 3">
    <name type="scientific">Muntiacus reevesi</name>
    <name type="common">Reeves' muntjac</name>
    <name type="synonym">Cervus reevesi</name>
    <dbReference type="NCBI Taxonomy" id="9886"/>
    <lineage>
        <taxon>Eukaryota</taxon>
        <taxon>Metazoa</taxon>
        <taxon>Chordata</taxon>
        <taxon>Craniata</taxon>
        <taxon>Vertebrata</taxon>
        <taxon>Euteleostomi</taxon>
        <taxon>Mammalia</taxon>
        <taxon>Eutheria</taxon>
        <taxon>Laurasiatheria</taxon>
        <taxon>Artiodactyla</taxon>
        <taxon>Ruminantia</taxon>
        <taxon>Pecora</taxon>
        <taxon>Cervidae</taxon>
        <taxon>Muntiacinae</taxon>
        <taxon>Muntiacus</taxon>
    </lineage>
</organism>
<accession>A0A5J5MZ77</accession>
<dbReference type="EMBL" id="VCEB01000001">
    <property type="protein sequence ID" value="KAB0385094.1"/>
    <property type="molecule type" value="Genomic_DNA"/>
</dbReference>
<keyword evidence="3" id="KW-1185">Reference proteome</keyword>
<dbReference type="Proteomes" id="UP000326062">
    <property type="component" value="Chromosome 1"/>
</dbReference>
<sequence>MPLKTRTALSDDPDSSTSTLGNMLELPGTSSSSTSQELPFVSSFCVSVNLCGSYQRDVIIGSKILEPLEKKCYASKMRVNKLV</sequence>
<name>A0A5J5MZ77_MUNRE</name>
<evidence type="ECO:0000313" key="3">
    <source>
        <dbReference type="Proteomes" id="UP000326062"/>
    </source>
</evidence>
<comment type="caution">
    <text evidence="2">The sequence shown here is derived from an EMBL/GenBank/DDBJ whole genome shotgun (WGS) entry which is preliminary data.</text>
</comment>
<evidence type="ECO:0000313" key="2">
    <source>
        <dbReference type="EMBL" id="KAB0385094.1"/>
    </source>
</evidence>
<feature type="region of interest" description="Disordered" evidence="1">
    <location>
        <begin position="1"/>
        <end position="36"/>
    </location>
</feature>